<name>A0A940MH94_9ACTN</name>
<dbReference type="Pfam" id="PF13578">
    <property type="entry name" value="Methyltransf_24"/>
    <property type="match status" value="1"/>
</dbReference>
<reference evidence="1" key="1">
    <citation type="submission" date="2021-03" db="EMBL/GenBank/DDBJ databases">
        <title>Whole genome sequence of Streptomyces bomunensis MMS17-BM035.</title>
        <authorList>
            <person name="Lee J.H."/>
        </authorList>
    </citation>
    <scope>NUCLEOTIDE SEQUENCE</scope>
    <source>
        <strain evidence="1">MMS17-BM035</strain>
    </source>
</reference>
<sequence>MFALTRNPLARRVLRPAAALVDRRIERRTGPLRPEINTLRREVAALREGHNAFGLLFDGTARSGPRTPTPAQLDTLVAQVTRVTGAPRDAARRNVVIAYRNVIALEMLAVGRLAGSTQNICGKLATVPLLAPRAYRDVLEIGTLYGLFSASLMRMLHRAGVEPRMTIVDPLAGSQLQPGTREAADPTGTPVREDVVRANLAFGGAPGAEARIVRGFSGDDDVRARVSDREYGVIVVDGDHSAEGVRADLEWAEKIAAPGGIVVVDDYGDDRWSDVKSAADAHLARPGSRFALLGAASTSAFLRARD</sequence>
<gene>
    <name evidence="1" type="ORF">JFN87_25535</name>
</gene>
<dbReference type="EMBL" id="JAGIQL010000136">
    <property type="protein sequence ID" value="MBP0460813.1"/>
    <property type="molecule type" value="Genomic_DNA"/>
</dbReference>
<dbReference type="GO" id="GO:0032259">
    <property type="term" value="P:methylation"/>
    <property type="evidence" value="ECO:0007669"/>
    <property type="project" value="UniProtKB-KW"/>
</dbReference>
<organism evidence="1 2">
    <name type="scientific">Streptomyces montanisoli</name>
    <dbReference type="NCBI Taxonomy" id="2798581"/>
    <lineage>
        <taxon>Bacteria</taxon>
        <taxon>Bacillati</taxon>
        <taxon>Actinomycetota</taxon>
        <taxon>Actinomycetes</taxon>
        <taxon>Kitasatosporales</taxon>
        <taxon>Streptomycetaceae</taxon>
        <taxon>Streptomyces</taxon>
    </lineage>
</organism>
<keyword evidence="1" id="KW-0489">Methyltransferase</keyword>
<keyword evidence="2" id="KW-1185">Reference proteome</keyword>
<dbReference type="SUPFAM" id="SSF53335">
    <property type="entry name" value="S-adenosyl-L-methionine-dependent methyltransferases"/>
    <property type="match status" value="1"/>
</dbReference>
<dbReference type="Proteomes" id="UP000670475">
    <property type="component" value="Unassembled WGS sequence"/>
</dbReference>
<keyword evidence="1" id="KW-0808">Transferase</keyword>
<evidence type="ECO:0000313" key="1">
    <source>
        <dbReference type="EMBL" id="MBP0460813.1"/>
    </source>
</evidence>
<protein>
    <submittedName>
        <fullName evidence="1">Class I SAM-dependent methyltransferase</fullName>
    </submittedName>
</protein>
<dbReference type="GO" id="GO:0008168">
    <property type="term" value="F:methyltransferase activity"/>
    <property type="evidence" value="ECO:0007669"/>
    <property type="project" value="UniProtKB-KW"/>
</dbReference>
<dbReference type="Gene3D" id="3.40.50.150">
    <property type="entry name" value="Vaccinia Virus protein VP39"/>
    <property type="match status" value="1"/>
</dbReference>
<evidence type="ECO:0000313" key="2">
    <source>
        <dbReference type="Proteomes" id="UP000670475"/>
    </source>
</evidence>
<comment type="caution">
    <text evidence="1">The sequence shown here is derived from an EMBL/GenBank/DDBJ whole genome shotgun (WGS) entry which is preliminary data.</text>
</comment>
<accession>A0A940MH94</accession>
<dbReference type="AlphaFoldDB" id="A0A940MH94"/>
<proteinExistence type="predicted"/>
<dbReference type="RefSeq" id="WP_209343526.1">
    <property type="nucleotide sequence ID" value="NZ_JAGIQL010000136.1"/>
</dbReference>
<dbReference type="InterPro" id="IPR029063">
    <property type="entry name" value="SAM-dependent_MTases_sf"/>
</dbReference>